<keyword evidence="7 9" id="KW-1133">Transmembrane helix</keyword>
<sequence>MSREGAGAPSRMLFIWFDVMAWKGYRKPLEIKDLWDLNPEDSAKELVPIFEKHWQASIKKSESYPSTQNGTGAKFSGKLANVSFVHDIKSRKRVTVFPAIIKTFGLPFAFGSLLKAVADVLTFINPKILALLIVFVQQGQEPWKGFMYAGLIFAVNALQTFLNAYHAKVASTIGMKVRTVLISAVYKKSLRISPNARKDRTAGEIVNLMSVDTQRFAMMSFFIHLLWSAPLQICLSMYFLWQELGPSVLSGLALMVLLIPLNGYIAIK</sequence>
<dbReference type="Gene3D" id="1.20.1560.10">
    <property type="entry name" value="ABC transporter type 1, transmembrane domain"/>
    <property type="match status" value="1"/>
</dbReference>
<proteinExistence type="predicted"/>
<keyword evidence="3 9" id="KW-0812">Transmembrane</keyword>
<keyword evidence="5" id="KW-0547">Nucleotide-binding</keyword>
<evidence type="ECO:0000256" key="9">
    <source>
        <dbReference type="SAM" id="Phobius"/>
    </source>
</evidence>
<evidence type="ECO:0000256" key="3">
    <source>
        <dbReference type="ARBA" id="ARBA00022692"/>
    </source>
</evidence>
<evidence type="ECO:0000256" key="8">
    <source>
        <dbReference type="ARBA" id="ARBA00023136"/>
    </source>
</evidence>
<keyword evidence="4" id="KW-0677">Repeat</keyword>
<evidence type="ECO:0000256" key="6">
    <source>
        <dbReference type="ARBA" id="ARBA00022840"/>
    </source>
</evidence>
<evidence type="ECO:0000256" key="2">
    <source>
        <dbReference type="ARBA" id="ARBA00022448"/>
    </source>
</evidence>
<dbReference type="GO" id="GO:0005524">
    <property type="term" value="F:ATP binding"/>
    <property type="evidence" value="ECO:0007669"/>
    <property type="project" value="UniProtKB-KW"/>
</dbReference>
<evidence type="ECO:0000256" key="4">
    <source>
        <dbReference type="ARBA" id="ARBA00022737"/>
    </source>
</evidence>
<dbReference type="InterPro" id="IPR036640">
    <property type="entry name" value="ABC1_TM_sf"/>
</dbReference>
<gene>
    <name evidence="11" type="ORF">CALMAC_LOCUS21084</name>
</gene>
<feature type="transmembrane region" description="Helical" evidence="9">
    <location>
        <begin position="145"/>
        <end position="165"/>
    </location>
</feature>
<keyword evidence="12" id="KW-1185">Reference proteome</keyword>
<keyword evidence="8 9" id="KW-0472">Membrane</keyword>
<dbReference type="GO" id="GO:0012505">
    <property type="term" value="C:endomembrane system"/>
    <property type="evidence" value="ECO:0007669"/>
    <property type="project" value="UniProtKB-SubCell"/>
</dbReference>
<dbReference type="GO" id="GO:0140359">
    <property type="term" value="F:ABC-type transporter activity"/>
    <property type="evidence" value="ECO:0007669"/>
    <property type="project" value="InterPro"/>
</dbReference>
<evidence type="ECO:0000313" key="11">
    <source>
        <dbReference type="EMBL" id="VEN64596.1"/>
    </source>
</evidence>
<dbReference type="Pfam" id="PF00664">
    <property type="entry name" value="ABC_membrane"/>
    <property type="match status" value="1"/>
</dbReference>
<dbReference type="AlphaFoldDB" id="A0A653DWU7"/>
<comment type="subcellular location">
    <subcellularLocation>
        <location evidence="1">Endomembrane system</location>
        <topology evidence="1">Multi-pass membrane protein</topology>
    </subcellularLocation>
</comment>
<evidence type="ECO:0000256" key="5">
    <source>
        <dbReference type="ARBA" id="ARBA00022741"/>
    </source>
</evidence>
<dbReference type="InterPro" id="IPR011527">
    <property type="entry name" value="ABC1_TM_dom"/>
</dbReference>
<keyword evidence="2" id="KW-0813">Transport</keyword>
<feature type="transmembrane region" description="Helical" evidence="9">
    <location>
        <begin position="247"/>
        <end position="267"/>
    </location>
</feature>
<accession>A0A653DWU7</accession>
<feature type="transmembrane region" description="Helical" evidence="9">
    <location>
        <begin position="99"/>
        <end position="125"/>
    </location>
</feature>
<feature type="transmembrane region" description="Helical" evidence="9">
    <location>
        <begin position="216"/>
        <end position="241"/>
    </location>
</feature>
<evidence type="ECO:0000256" key="1">
    <source>
        <dbReference type="ARBA" id="ARBA00004127"/>
    </source>
</evidence>
<dbReference type="OrthoDB" id="6771917at2759"/>
<name>A0A653DWU7_CALMS</name>
<feature type="domain" description="ABC transmembrane type-1" evidence="10">
    <location>
        <begin position="109"/>
        <end position="268"/>
    </location>
</feature>
<dbReference type="PROSITE" id="PS50929">
    <property type="entry name" value="ABC_TM1F"/>
    <property type="match status" value="1"/>
</dbReference>
<dbReference type="EMBL" id="CAACVG010015592">
    <property type="protein sequence ID" value="VEN64596.1"/>
    <property type="molecule type" value="Genomic_DNA"/>
</dbReference>
<dbReference type="InterPro" id="IPR050173">
    <property type="entry name" value="ABC_transporter_C-like"/>
</dbReference>
<organism evidence="11 12">
    <name type="scientific">Callosobruchus maculatus</name>
    <name type="common">Southern cowpea weevil</name>
    <name type="synonym">Pulse bruchid</name>
    <dbReference type="NCBI Taxonomy" id="64391"/>
    <lineage>
        <taxon>Eukaryota</taxon>
        <taxon>Metazoa</taxon>
        <taxon>Ecdysozoa</taxon>
        <taxon>Arthropoda</taxon>
        <taxon>Hexapoda</taxon>
        <taxon>Insecta</taxon>
        <taxon>Pterygota</taxon>
        <taxon>Neoptera</taxon>
        <taxon>Endopterygota</taxon>
        <taxon>Coleoptera</taxon>
        <taxon>Polyphaga</taxon>
        <taxon>Cucujiformia</taxon>
        <taxon>Chrysomeloidea</taxon>
        <taxon>Chrysomelidae</taxon>
        <taxon>Bruchinae</taxon>
        <taxon>Bruchini</taxon>
        <taxon>Callosobruchus</taxon>
    </lineage>
</organism>
<evidence type="ECO:0000259" key="10">
    <source>
        <dbReference type="PROSITE" id="PS50929"/>
    </source>
</evidence>
<protein>
    <recommendedName>
        <fullName evidence="10">ABC transmembrane type-1 domain-containing protein</fullName>
    </recommendedName>
</protein>
<evidence type="ECO:0000313" key="12">
    <source>
        <dbReference type="Proteomes" id="UP000410492"/>
    </source>
</evidence>
<reference evidence="11 12" key="1">
    <citation type="submission" date="2019-01" db="EMBL/GenBank/DDBJ databases">
        <authorList>
            <person name="Sayadi A."/>
        </authorList>
    </citation>
    <scope>NUCLEOTIDE SEQUENCE [LARGE SCALE GENOMIC DNA]</scope>
</reference>
<keyword evidence="6" id="KW-0067">ATP-binding</keyword>
<dbReference type="Proteomes" id="UP000410492">
    <property type="component" value="Unassembled WGS sequence"/>
</dbReference>
<dbReference type="PANTHER" id="PTHR24223">
    <property type="entry name" value="ATP-BINDING CASSETTE SUB-FAMILY C"/>
    <property type="match status" value="1"/>
</dbReference>
<dbReference type="SUPFAM" id="SSF90123">
    <property type="entry name" value="ABC transporter transmembrane region"/>
    <property type="match status" value="1"/>
</dbReference>
<dbReference type="GO" id="GO:0016020">
    <property type="term" value="C:membrane"/>
    <property type="evidence" value="ECO:0007669"/>
    <property type="project" value="InterPro"/>
</dbReference>
<evidence type="ECO:0000256" key="7">
    <source>
        <dbReference type="ARBA" id="ARBA00022989"/>
    </source>
</evidence>
<dbReference type="PANTHER" id="PTHR24223:SF443">
    <property type="entry name" value="MULTIDRUG-RESISTANCE LIKE PROTEIN 1, ISOFORM I"/>
    <property type="match status" value="1"/>
</dbReference>